<proteinExistence type="predicted"/>
<reference evidence="4" key="1">
    <citation type="journal article" date="2019" name="Int. J. Syst. Evol. Microbiol.">
        <title>The Global Catalogue of Microorganisms (GCM) 10K type strain sequencing project: providing services to taxonomists for standard genome sequencing and annotation.</title>
        <authorList>
            <consortium name="The Broad Institute Genomics Platform"/>
            <consortium name="The Broad Institute Genome Sequencing Center for Infectious Disease"/>
            <person name="Wu L."/>
            <person name="Ma J."/>
        </authorList>
    </citation>
    <scope>NUCLEOTIDE SEQUENCE [LARGE SCALE GENOMIC DNA]</scope>
    <source>
        <strain evidence="4">CCM 7480</strain>
    </source>
</reference>
<evidence type="ECO:0000259" key="2">
    <source>
        <dbReference type="Pfam" id="PF10882"/>
    </source>
</evidence>
<dbReference type="EMBL" id="JBHRVV010000001">
    <property type="protein sequence ID" value="MFC3461120.1"/>
    <property type="molecule type" value="Genomic_DNA"/>
</dbReference>
<name>A0ABV7PPE5_9BURK</name>
<evidence type="ECO:0000313" key="4">
    <source>
        <dbReference type="Proteomes" id="UP001595665"/>
    </source>
</evidence>
<sequence>MQFEIAPVGSGVFWTMAAITFLACAAPLLVIRRDGLAVSMKNVLLAAVLIVPFTATLAYSVHDNALELADGKILLRAAHFYEHDRPLSDFNLDGARIGSYGSIHEARLGVRRNGIHMPGYAAGRFNAPNEKQVFALLTDRNQVVYLPARIGPSLLVSVAQPEQFLAALRARRPAPG</sequence>
<keyword evidence="1" id="KW-1133">Transmembrane helix</keyword>
<evidence type="ECO:0000256" key="1">
    <source>
        <dbReference type="SAM" id="Phobius"/>
    </source>
</evidence>
<gene>
    <name evidence="3" type="ORF">ACFOPH_23210</name>
</gene>
<dbReference type="Pfam" id="PF10882">
    <property type="entry name" value="bPH_5"/>
    <property type="match status" value="1"/>
</dbReference>
<dbReference type="InterPro" id="IPR027783">
    <property type="entry name" value="Bacterial_PH-related"/>
</dbReference>
<evidence type="ECO:0000313" key="3">
    <source>
        <dbReference type="EMBL" id="MFC3461120.1"/>
    </source>
</evidence>
<feature type="domain" description="Bacterial Pleckstrin homology" evidence="2">
    <location>
        <begin position="96"/>
        <end position="171"/>
    </location>
</feature>
<protein>
    <submittedName>
        <fullName evidence="3">PH domain-containing protein</fullName>
    </submittedName>
</protein>
<dbReference type="RefSeq" id="WP_312547813.1">
    <property type="nucleotide sequence ID" value="NZ_JBHRVV010000001.1"/>
</dbReference>
<keyword evidence="1" id="KW-0472">Membrane</keyword>
<keyword evidence="1" id="KW-0812">Transmembrane</keyword>
<comment type="caution">
    <text evidence="3">The sequence shown here is derived from an EMBL/GenBank/DDBJ whole genome shotgun (WGS) entry which is preliminary data.</text>
</comment>
<organism evidence="3 4">
    <name type="scientific">Massilia haematophila</name>
    <dbReference type="NCBI Taxonomy" id="457923"/>
    <lineage>
        <taxon>Bacteria</taxon>
        <taxon>Pseudomonadati</taxon>
        <taxon>Pseudomonadota</taxon>
        <taxon>Betaproteobacteria</taxon>
        <taxon>Burkholderiales</taxon>
        <taxon>Oxalobacteraceae</taxon>
        <taxon>Telluria group</taxon>
        <taxon>Massilia</taxon>
    </lineage>
</organism>
<accession>A0ABV7PPE5</accession>
<feature type="transmembrane region" description="Helical" evidence="1">
    <location>
        <begin position="43"/>
        <end position="61"/>
    </location>
</feature>
<dbReference type="Proteomes" id="UP001595665">
    <property type="component" value="Unassembled WGS sequence"/>
</dbReference>
<feature type="transmembrane region" description="Helical" evidence="1">
    <location>
        <begin position="12"/>
        <end position="31"/>
    </location>
</feature>
<keyword evidence="4" id="KW-1185">Reference proteome</keyword>